<reference evidence="1 2" key="1">
    <citation type="submission" date="2007-03" db="EMBL/GenBank/DDBJ databases">
        <authorList>
            <person name="Stal L."/>
            <person name="Ferriera S."/>
            <person name="Johnson J."/>
            <person name="Kravitz S."/>
            <person name="Beeson K."/>
            <person name="Sutton G."/>
            <person name="Rogers Y.-H."/>
            <person name="Friedman R."/>
            <person name="Frazier M."/>
            <person name="Venter J.C."/>
        </authorList>
    </citation>
    <scope>NUCLEOTIDE SEQUENCE [LARGE SCALE GENOMIC DNA]</scope>
    <source>
        <strain evidence="1 2">CCY0110</strain>
    </source>
</reference>
<name>A3IRW8_9CHRO</name>
<dbReference type="InterPro" id="IPR036388">
    <property type="entry name" value="WH-like_DNA-bd_sf"/>
</dbReference>
<dbReference type="Pfam" id="PF04255">
    <property type="entry name" value="DUF433"/>
    <property type="match status" value="1"/>
</dbReference>
<dbReference type="Gene3D" id="1.10.10.10">
    <property type="entry name" value="Winged helix-like DNA-binding domain superfamily/Winged helix DNA-binding domain"/>
    <property type="match status" value="1"/>
</dbReference>
<dbReference type="PANTHER" id="PTHR34849">
    <property type="entry name" value="SSL5025 PROTEIN"/>
    <property type="match status" value="1"/>
</dbReference>
<dbReference type="InterPro" id="IPR009057">
    <property type="entry name" value="Homeodomain-like_sf"/>
</dbReference>
<gene>
    <name evidence="1" type="ORF">CY0110_30346</name>
</gene>
<dbReference type="Proteomes" id="UP000003781">
    <property type="component" value="Unassembled WGS sequence"/>
</dbReference>
<keyword evidence="2" id="KW-1185">Reference proteome</keyword>
<organism evidence="1 2">
    <name type="scientific">Crocosphaera chwakensis CCY0110</name>
    <dbReference type="NCBI Taxonomy" id="391612"/>
    <lineage>
        <taxon>Bacteria</taxon>
        <taxon>Bacillati</taxon>
        <taxon>Cyanobacteriota</taxon>
        <taxon>Cyanophyceae</taxon>
        <taxon>Oscillatoriophycideae</taxon>
        <taxon>Chroococcales</taxon>
        <taxon>Aphanothecaceae</taxon>
        <taxon>Crocosphaera</taxon>
        <taxon>Crocosphaera chwakensis</taxon>
    </lineage>
</organism>
<comment type="caution">
    <text evidence="1">The sequence shown here is derived from an EMBL/GenBank/DDBJ whole genome shotgun (WGS) entry which is preliminary data.</text>
</comment>
<dbReference type="eggNOG" id="COG2442">
    <property type="taxonomic scope" value="Bacteria"/>
</dbReference>
<dbReference type="InterPro" id="IPR007367">
    <property type="entry name" value="DUF433"/>
</dbReference>
<dbReference type="AlphaFoldDB" id="A3IRW8"/>
<dbReference type="EMBL" id="AAXW01000020">
    <property type="protein sequence ID" value="EAZ90819.1"/>
    <property type="molecule type" value="Genomic_DNA"/>
</dbReference>
<evidence type="ECO:0008006" key="3">
    <source>
        <dbReference type="Google" id="ProtNLM"/>
    </source>
</evidence>
<sequence>MLMTTTIEIGTLITHSNEIKNGKPIITGTGVTVNRIVSWYKLGLTPEEILSRIGHPRLNLAKIYAALSYYHANQQQIETELSEELAEADKFEQEWLQFNQQQ</sequence>
<evidence type="ECO:0000313" key="2">
    <source>
        <dbReference type="Proteomes" id="UP000003781"/>
    </source>
</evidence>
<protein>
    <recommendedName>
        <fullName evidence="3">DUF433 domain-containing protein</fullName>
    </recommendedName>
</protein>
<dbReference type="PANTHER" id="PTHR34849:SF1">
    <property type="entry name" value="SLR0770 PROTEIN"/>
    <property type="match status" value="1"/>
</dbReference>
<dbReference type="SUPFAM" id="SSF46689">
    <property type="entry name" value="Homeodomain-like"/>
    <property type="match status" value="1"/>
</dbReference>
<evidence type="ECO:0000313" key="1">
    <source>
        <dbReference type="EMBL" id="EAZ90819.1"/>
    </source>
</evidence>
<accession>A3IRW8</accession>
<dbReference type="SMR" id="A3IRW8"/>
<proteinExistence type="predicted"/>